<evidence type="ECO:0000313" key="9">
    <source>
        <dbReference type="EMBL" id="PWF26474.1"/>
    </source>
</evidence>
<dbReference type="Gene3D" id="3.40.190.10">
    <property type="entry name" value="Periplasmic binding protein-like II"/>
    <property type="match status" value="2"/>
</dbReference>
<dbReference type="InterPro" id="IPR004872">
    <property type="entry name" value="Lipoprotein_NlpA"/>
</dbReference>
<keyword evidence="4" id="KW-0564">Palmitate</keyword>
<keyword evidence="3" id="KW-0472">Membrane</keyword>
<dbReference type="SUPFAM" id="SSF53850">
    <property type="entry name" value="Periplasmic binding protein-like II"/>
    <property type="match status" value="1"/>
</dbReference>
<feature type="chain" id="PRO_5039472190" description="Lipoprotein" evidence="8">
    <location>
        <begin position="21"/>
        <end position="280"/>
    </location>
</feature>
<gene>
    <name evidence="9" type="ORF">DD236_06350</name>
</gene>
<dbReference type="PROSITE" id="PS51257">
    <property type="entry name" value="PROKAR_LIPOPROTEIN"/>
    <property type="match status" value="1"/>
</dbReference>
<sequence>MKKIQSLAAIGAVAALTLSACGNSDDSSDDSASGSSEGLTQITVGASPVPHAQILEFVQENLAEDAGIEIEITEYQDYVLPNTALQSGEIQANFFQHIPYYDEAVAENDFTFDRGEGVHIEPYGVYSNTIDDLADLPDNAKVGITNDPSNQARALELLQVNDLLTLDDVDNPTIYDVADNPKNIEFVEAEAPAVPKLLPDVDIAIINGNFALQNDLVPSEDAIYLEEGEGNPYSNILAWNSESDSEVVEAAQTLDELLHSQEVSDFIEETWPDGEVIPAF</sequence>
<comment type="subcellular location">
    <subcellularLocation>
        <location evidence="1">Membrane</location>
        <topology evidence="1">Lipid-anchor</topology>
    </subcellularLocation>
</comment>
<dbReference type="PANTHER" id="PTHR30429">
    <property type="entry name" value="D-METHIONINE-BINDING LIPOPROTEIN METQ"/>
    <property type="match status" value="1"/>
</dbReference>
<dbReference type="OrthoDB" id="9812878at2"/>
<comment type="similarity">
    <text evidence="6">Belongs to the nlpA lipoprotein family.</text>
</comment>
<evidence type="ECO:0000256" key="1">
    <source>
        <dbReference type="ARBA" id="ARBA00004635"/>
    </source>
</evidence>
<dbReference type="GO" id="GO:0016020">
    <property type="term" value="C:membrane"/>
    <property type="evidence" value="ECO:0007669"/>
    <property type="project" value="UniProtKB-SubCell"/>
</dbReference>
<proteinExistence type="inferred from homology"/>
<keyword evidence="2 8" id="KW-0732">Signal</keyword>
<evidence type="ECO:0000256" key="6">
    <source>
        <dbReference type="PIRNR" id="PIRNR002854"/>
    </source>
</evidence>
<evidence type="ECO:0000256" key="5">
    <source>
        <dbReference type="ARBA" id="ARBA00023288"/>
    </source>
</evidence>
<dbReference type="Proteomes" id="UP000245283">
    <property type="component" value="Unassembled WGS sequence"/>
</dbReference>
<feature type="lipid moiety-binding region" description="S-diacylglycerol cysteine" evidence="7">
    <location>
        <position position="21"/>
    </location>
</feature>
<comment type="caution">
    <text evidence="9">The sequence shown here is derived from an EMBL/GenBank/DDBJ whole genome shotgun (WGS) entry which is preliminary data.</text>
</comment>
<keyword evidence="10" id="KW-1185">Reference proteome</keyword>
<dbReference type="PIRSF" id="PIRSF002854">
    <property type="entry name" value="MetQ"/>
    <property type="match status" value="1"/>
</dbReference>
<evidence type="ECO:0000256" key="4">
    <source>
        <dbReference type="ARBA" id="ARBA00023139"/>
    </source>
</evidence>
<keyword evidence="5 6" id="KW-0449">Lipoprotein</keyword>
<dbReference type="AlphaFoldDB" id="A0A2V1K596"/>
<dbReference type="Pfam" id="PF03180">
    <property type="entry name" value="Lipoprotein_9"/>
    <property type="match status" value="1"/>
</dbReference>
<dbReference type="RefSeq" id="WP_109093547.1">
    <property type="nucleotide sequence ID" value="NZ_QETB01000003.1"/>
</dbReference>
<evidence type="ECO:0000256" key="2">
    <source>
        <dbReference type="ARBA" id="ARBA00022729"/>
    </source>
</evidence>
<evidence type="ECO:0000256" key="7">
    <source>
        <dbReference type="PIRSR" id="PIRSR002854-1"/>
    </source>
</evidence>
<dbReference type="PANTHER" id="PTHR30429:SF0">
    <property type="entry name" value="METHIONINE-BINDING LIPOPROTEIN METQ"/>
    <property type="match status" value="1"/>
</dbReference>
<evidence type="ECO:0000313" key="10">
    <source>
        <dbReference type="Proteomes" id="UP000245283"/>
    </source>
</evidence>
<evidence type="ECO:0000256" key="3">
    <source>
        <dbReference type="ARBA" id="ARBA00023136"/>
    </source>
</evidence>
<feature type="signal peptide" evidence="8">
    <location>
        <begin position="1"/>
        <end position="20"/>
    </location>
</feature>
<accession>A0A2V1K596</accession>
<organism evidence="9 10">
    <name type="scientific">Ancrocorticia populi</name>
    <dbReference type="NCBI Taxonomy" id="2175228"/>
    <lineage>
        <taxon>Bacteria</taxon>
        <taxon>Bacillati</taxon>
        <taxon>Actinomycetota</taxon>
        <taxon>Actinomycetes</taxon>
        <taxon>Actinomycetales</taxon>
        <taxon>Actinomycetaceae</taxon>
        <taxon>Ancrocorticia</taxon>
    </lineage>
</organism>
<protein>
    <recommendedName>
        <fullName evidence="6">Lipoprotein</fullName>
    </recommendedName>
</protein>
<reference evidence="10" key="1">
    <citation type="submission" date="2018-05" db="EMBL/GenBank/DDBJ databases">
        <authorList>
            <person name="Li Y."/>
        </authorList>
    </citation>
    <scope>NUCLEOTIDE SEQUENCE [LARGE SCALE GENOMIC DNA]</scope>
    <source>
        <strain evidence="10">sk1b4</strain>
    </source>
</reference>
<dbReference type="EMBL" id="QETB01000003">
    <property type="protein sequence ID" value="PWF26474.1"/>
    <property type="molecule type" value="Genomic_DNA"/>
</dbReference>
<evidence type="ECO:0000256" key="8">
    <source>
        <dbReference type="SAM" id="SignalP"/>
    </source>
</evidence>
<name>A0A2V1K596_9ACTO</name>